<gene>
    <name evidence="1" type="ORF">BpHYR1_005001</name>
</gene>
<keyword evidence="2" id="KW-1185">Reference proteome</keyword>
<evidence type="ECO:0000313" key="1">
    <source>
        <dbReference type="EMBL" id="RNA11590.1"/>
    </source>
</evidence>
<evidence type="ECO:0000313" key="2">
    <source>
        <dbReference type="Proteomes" id="UP000276133"/>
    </source>
</evidence>
<dbReference type="Proteomes" id="UP000276133">
    <property type="component" value="Unassembled WGS sequence"/>
</dbReference>
<dbReference type="EMBL" id="REGN01005914">
    <property type="protein sequence ID" value="RNA11590.1"/>
    <property type="molecule type" value="Genomic_DNA"/>
</dbReference>
<reference evidence="1 2" key="1">
    <citation type="journal article" date="2018" name="Sci. Rep.">
        <title>Genomic signatures of local adaptation to the degree of environmental predictability in rotifers.</title>
        <authorList>
            <person name="Franch-Gras L."/>
            <person name="Hahn C."/>
            <person name="Garcia-Roger E.M."/>
            <person name="Carmona M.J."/>
            <person name="Serra M."/>
            <person name="Gomez A."/>
        </authorList>
    </citation>
    <scope>NUCLEOTIDE SEQUENCE [LARGE SCALE GENOMIC DNA]</scope>
    <source>
        <strain evidence="1">HYR1</strain>
    </source>
</reference>
<protein>
    <submittedName>
        <fullName evidence="1">Uncharacterized protein</fullName>
    </submittedName>
</protein>
<dbReference type="AlphaFoldDB" id="A0A3M7QJR1"/>
<sequence length="101" mass="12321">MNKLWKEMSRTIARFLPTCQTRIVNYQSIGEKRSFFEEISRLFFLLDDRFPILELFAIYDAVNKCFFIVIVAFFKNFELSHYIFIFYLCDLYLTEPLNFKK</sequence>
<name>A0A3M7QJR1_BRAPC</name>
<proteinExistence type="predicted"/>
<comment type="caution">
    <text evidence="1">The sequence shown here is derived from an EMBL/GenBank/DDBJ whole genome shotgun (WGS) entry which is preliminary data.</text>
</comment>
<organism evidence="1 2">
    <name type="scientific">Brachionus plicatilis</name>
    <name type="common">Marine rotifer</name>
    <name type="synonym">Brachionus muelleri</name>
    <dbReference type="NCBI Taxonomy" id="10195"/>
    <lineage>
        <taxon>Eukaryota</taxon>
        <taxon>Metazoa</taxon>
        <taxon>Spiralia</taxon>
        <taxon>Gnathifera</taxon>
        <taxon>Rotifera</taxon>
        <taxon>Eurotatoria</taxon>
        <taxon>Monogononta</taxon>
        <taxon>Pseudotrocha</taxon>
        <taxon>Ploima</taxon>
        <taxon>Brachionidae</taxon>
        <taxon>Brachionus</taxon>
    </lineage>
</organism>
<accession>A0A3M7QJR1</accession>